<evidence type="ECO:0000313" key="4">
    <source>
        <dbReference type="EMBL" id="MBB4533784.1"/>
    </source>
</evidence>
<keyword evidence="1" id="KW-0175">Coiled coil</keyword>
<dbReference type="EMBL" id="JACIHU010000001">
    <property type="protein sequence ID" value="MBB4477952.1"/>
    <property type="molecule type" value="Genomic_DNA"/>
</dbReference>
<dbReference type="Proteomes" id="UP000523431">
    <property type="component" value="Unassembled WGS sequence"/>
</dbReference>
<evidence type="ECO:0000313" key="5">
    <source>
        <dbReference type="Proteomes" id="UP000523431"/>
    </source>
</evidence>
<dbReference type="AlphaFoldDB" id="A0A7W6ZCX1"/>
<evidence type="ECO:0000313" key="3">
    <source>
        <dbReference type="EMBL" id="MBB4477952.1"/>
    </source>
</evidence>
<accession>A0A7W6ZCX1</accession>
<evidence type="ECO:0000313" key="6">
    <source>
        <dbReference type="Proteomes" id="UP000557344"/>
    </source>
</evidence>
<reference evidence="5 6" key="1">
    <citation type="submission" date="2020-08" db="EMBL/GenBank/DDBJ databases">
        <title>Genomic Encyclopedia of Type Strains, Phase IV (KMG-V): Genome sequencing to study the core and pangenomes of soil and plant-associated prokaryotes.</title>
        <authorList>
            <person name="Whitman W."/>
        </authorList>
    </citation>
    <scope>NUCLEOTIDE SEQUENCE [LARGE SCALE GENOMIC DNA]</scope>
    <source>
        <strain evidence="3 6">SEMIA 471</strain>
        <strain evidence="4 5">SEMIA 489</strain>
    </source>
</reference>
<protein>
    <submittedName>
        <fullName evidence="4">Uncharacterized protein</fullName>
    </submittedName>
</protein>
<comment type="caution">
    <text evidence="4">The sequence shown here is derived from an EMBL/GenBank/DDBJ whole genome shotgun (WGS) entry which is preliminary data.</text>
</comment>
<proteinExistence type="predicted"/>
<evidence type="ECO:0000256" key="1">
    <source>
        <dbReference type="SAM" id="Coils"/>
    </source>
</evidence>
<gene>
    <name evidence="3" type="ORF">GGE46_000493</name>
    <name evidence="4" type="ORF">GGE57_000493</name>
</gene>
<dbReference type="EMBL" id="JACIID010000001">
    <property type="protein sequence ID" value="MBB4533784.1"/>
    <property type="molecule type" value="Genomic_DNA"/>
</dbReference>
<feature type="region of interest" description="Disordered" evidence="2">
    <location>
        <begin position="1"/>
        <end position="23"/>
    </location>
</feature>
<organism evidence="4 5">
    <name type="scientific">Rhizobium etli</name>
    <dbReference type="NCBI Taxonomy" id="29449"/>
    <lineage>
        <taxon>Bacteria</taxon>
        <taxon>Pseudomonadati</taxon>
        <taxon>Pseudomonadota</taxon>
        <taxon>Alphaproteobacteria</taxon>
        <taxon>Hyphomicrobiales</taxon>
        <taxon>Rhizobiaceae</taxon>
        <taxon>Rhizobium/Agrobacterium group</taxon>
        <taxon>Rhizobium</taxon>
    </lineage>
</organism>
<evidence type="ECO:0000256" key="2">
    <source>
        <dbReference type="SAM" id="MobiDB-lite"/>
    </source>
</evidence>
<sequence length="149" mass="15574">MSWRLSPSHRDGAEGGHQGSGANHRHNEYCQVLYLWSSSASTILSSAASTSSSVSSDDLASLEAQLAEKQAALSQTQDEQEKATIEKSIETLEAKIAKIEATESGKGQASASPAAAAPGACDSDIFSGAIKGLGNRFSICLFRDCALPR</sequence>
<feature type="coiled-coil region" evidence="1">
    <location>
        <begin position="59"/>
        <end position="102"/>
    </location>
</feature>
<name>A0A7W6ZCX1_RHIET</name>
<dbReference type="Proteomes" id="UP000557344">
    <property type="component" value="Unassembled WGS sequence"/>
</dbReference>
<dbReference type="RefSeq" id="WP_246723247.1">
    <property type="nucleotide sequence ID" value="NZ_JACIHU010000001.1"/>
</dbReference>